<proteinExistence type="predicted"/>
<dbReference type="Proteomes" id="UP001516400">
    <property type="component" value="Unassembled WGS sequence"/>
</dbReference>
<name>A0ABD2NIM8_9CUCU</name>
<gene>
    <name evidence="1" type="ORF">HHI36_024347</name>
</gene>
<comment type="caution">
    <text evidence="1">The sequence shown here is derived from an EMBL/GenBank/DDBJ whole genome shotgun (WGS) entry which is preliminary data.</text>
</comment>
<evidence type="ECO:0000313" key="2">
    <source>
        <dbReference type="Proteomes" id="UP001516400"/>
    </source>
</evidence>
<reference evidence="1 2" key="1">
    <citation type="journal article" date="2021" name="BMC Biol.">
        <title>Horizontally acquired antibacterial genes associated with adaptive radiation of ladybird beetles.</title>
        <authorList>
            <person name="Li H.S."/>
            <person name="Tang X.F."/>
            <person name="Huang Y.H."/>
            <person name="Xu Z.Y."/>
            <person name="Chen M.L."/>
            <person name="Du X.Y."/>
            <person name="Qiu B.Y."/>
            <person name="Chen P.T."/>
            <person name="Zhang W."/>
            <person name="Slipinski A."/>
            <person name="Escalona H.E."/>
            <person name="Waterhouse R.M."/>
            <person name="Zwick A."/>
            <person name="Pang H."/>
        </authorList>
    </citation>
    <scope>NUCLEOTIDE SEQUENCE [LARGE SCALE GENOMIC DNA]</scope>
    <source>
        <strain evidence="1">SYSU2018</strain>
    </source>
</reference>
<sequence length="69" mass="8112">QMRLESFDPLRDWFANIILKLISSSDLDQIEIYETKEGGFEIANYQLKPAMECFVAWNQKIKRIGCQNN</sequence>
<keyword evidence="2" id="KW-1185">Reference proteome</keyword>
<feature type="non-terminal residue" evidence="1">
    <location>
        <position position="1"/>
    </location>
</feature>
<evidence type="ECO:0000313" key="1">
    <source>
        <dbReference type="EMBL" id="KAL3278543.1"/>
    </source>
</evidence>
<organism evidence="1 2">
    <name type="scientific">Cryptolaemus montrouzieri</name>
    <dbReference type="NCBI Taxonomy" id="559131"/>
    <lineage>
        <taxon>Eukaryota</taxon>
        <taxon>Metazoa</taxon>
        <taxon>Ecdysozoa</taxon>
        <taxon>Arthropoda</taxon>
        <taxon>Hexapoda</taxon>
        <taxon>Insecta</taxon>
        <taxon>Pterygota</taxon>
        <taxon>Neoptera</taxon>
        <taxon>Endopterygota</taxon>
        <taxon>Coleoptera</taxon>
        <taxon>Polyphaga</taxon>
        <taxon>Cucujiformia</taxon>
        <taxon>Coccinelloidea</taxon>
        <taxon>Coccinellidae</taxon>
        <taxon>Scymninae</taxon>
        <taxon>Scymnini</taxon>
        <taxon>Cryptolaemus</taxon>
    </lineage>
</organism>
<protein>
    <submittedName>
        <fullName evidence="1">Uncharacterized protein</fullName>
    </submittedName>
</protein>
<dbReference type="EMBL" id="JABFTP020000117">
    <property type="protein sequence ID" value="KAL3278543.1"/>
    <property type="molecule type" value="Genomic_DNA"/>
</dbReference>
<dbReference type="AlphaFoldDB" id="A0ABD2NIM8"/>
<accession>A0ABD2NIM8</accession>